<keyword evidence="3 11" id="KW-0378">Hydrolase</keyword>
<dbReference type="Gene3D" id="1.10.10.160">
    <property type="match status" value="1"/>
</dbReference>
<evidence type="ECO:0000256" key="9">
    <source>
        <dbReference type="ARBA" id="ARBA00034808"/>
    </source>
</evidence>
<keyword evidence="4 11" id="KW-0347">Helicase</keyword>
<dbReference type="GO" id="GO:0033202">
    <property type="term" value="C:DNA helicase complex"/>
    <property type="evidence" value="ECO:0007669"/>
    <property type="project" value="TreeGrafter"/>
</dbReference>
<evidence type="ECO:0000256" key="6">
    <source>
        <dbReference type="ARBA" id="ARBA00023125"/>
    </source>
</evidence>
<dbReference type="Gene3D" id="1.10.486.10">
    <property type="entry name" value="PCRA, domain 4"/>
    <property type="match status" value="2"/>
</dbReference>
<dbReference type="Proteomes" id="UP000231157">
    <property type="component" value="Unassembled WGS sequence"/>
</dbReference>
<dbReference type="Gene3D" id="3.40.50.300">
    <property type="entry name" value="P-loop containing nucleotide triphosphate hydrolases"/>
    <property type="match status" value="3"/>
</dbReference>
<feature type="binding site" evidence="11">
    <location>
        <begin position="22"/>
        <end position="29"/>
    </location>
    <ligand>
        <name>ATP</name>
        <dbReference type="ChEBI" id="CHEBI:30616"/>
    </ligand>
</feature>
<evidence type="ECO:0000259" key="12">
    <source>
        <dbReference type="PROSITE" id="PS51198"/>
    </source>
</evidence>
<dbReference type="CDD" id="cd17932">
    <property type="entry name" value="DEXQc_UvrD"/>
    <property type="match status" value="1"/>
</dbReference>
<dbReference type="GO" id="GO:0000725">
    <property type="term" value="P:recombinational repair"/>
    <property type="evidence" value="ECO:0007669"/>
    <property type="project" value="TreeGrafter"/>
</dbReference>
<protein>
    <recommendedName>
        <fullName evidence="9">DNA 3'-5' helicase</fullName>
        <ecNumber evidence="9">5.6.2.4</ecNumber>
    </recommendedName>
</protein>
<evidence type="ECO:0000259" key="13">
    <source>
        <dbReference type="PROSITE" id="PS51217"/>
    </source>
</evidence>
<dbReference type="SUPFAM" id="SSF52540">
    <property type="entry name" value="P-loop containing nucleoside triphosphate hydrolases"/>
    <property type="match status" value="1"/>
</dbReference>
<feature type="domain" description="UvrD-like helicase C-terminal" evidence="13">
    <location>
        <begin position="272"/>
        <end position="496"/>
    </location>
</feature>
<reference evidence="15" key="1">
    <citation type="submission" date="2017-09" db="EMBL/GenBank/DDBJ databases">
        <title>Depth-based differentiation of microbial function through sediment-hosted aquifers and enrichment of novel symbionts in the deep terrestrial subsurface.</title>
        <authorList>
            <person name="Probst A.J."/>
            <person name="Ladd B."/>
            <person name="Jarett J.K."/>
            <person name="Geller-Mcgrath D.E."/>
            <person name="Sieber C.M.K."/>
            <person name="Emerson J.B."/>
            <person name="Anantharaman K."/>
            <person name="Thomas B.C."/>
            <person name="Malmstrom R."/>
            <person name="Stieglmeier M."/>
            <person name="Klingl A."/>
            <person name="Woyke T."/>
            <person name="Ryan C.M."/>
            <person name="Banfield J.F."/>
        </authorList>
    </citation>
    <scope>NUCLEOTIDE SEQUENCE [LARGE SCALE GENOMIC DNA]</scope>
</reference>
<keyword evidence="7" id="KW-0413">Isomerase</keyword>
<evidence type="ECO:0000256" key="2">
    <source>
        <dbReference type="ARBA" id="ARBA00022741"/>
    </source>
</evidence>
<evidence type="ECO:0000256" key="7">
    <source>
        <dbReference type="ARBA" id="ARBA00023235"/>
    </source>
</evidence>
<evidence type="ECO:0000313" key="15">
    <source>
        <dbReference type="Proteomes" id="UP000231157"/>
    </source>
</evidence>
<dbReference type="GO" id="GO:0005829">
    <property type="term" value="C:cytosol"/>
    <property type="evidence" value="ECO:0007669"/>
    <property type="project" value="TreeGrafter"/>
</dbReference>
<evidence type="ECO:0000256" key="4">
    <source>
        <dbReference type="ARBA" id="ARBA00022806"/>
    </source>
</evidence>
<dbReference type="InterPro" id="IPR014017">
    <property type="entry name" value="DNA_helicase_UvrD-like_C"/>
</dbReference>
<name>A0A2H0URF4_9BACT</name>
<evidence type="ECO:0000313" key="14">
    <source>
        <dbReference type="EMBL" id="PIR88990.1"/>
    </source>
</evidence>
<dbReference type="AlphaFoldDB" id="A0A2H0URF4"/>
<dbReference type="PANTHER" id="PTHR11070">
    <property type="entry name" value="UVRD / RECB / PCRA DNA HELICASE FAMILY MEMBER"/>
    <property type="match status" value="1"/>
</dbReference>
<dbReference type="GO" id="GO:0043138">
    <property type="term" value="F:3'-5' DNA helicase activity"/>
    <property type="evidence" value="ECO:0007669"/>
    <property type="project" value="UniProtKB-EC"/>
</dbReference>
<dbReference type="InterPro" id="IPR014016">
    <property type="entry name" value="UvrD-like_ATP-bd"/>
</dbReference>
<comment type="catalytic activity">
    <reaction evidence="8">
        <text>Couples ATP hydrolysis with the unwinding of duplex DNA by translocating in the 3'-5' direction.</text>
        <dbReference type="EC" id="5.6.2.4"/>
    </reaction>
</comment>
<dbReference type="EMBL" id="PFAZ01000009">
    <property type="protein sequence ID" value="PIR88990.1"/>
    <property type="molecule type" value="Genomic_DNA"/>
</dbReference>
<evidence type="ECO:0000256" key="5">
    <source>
        <dbReference type="ARBA" id="ARBA00022840"/>
    </source>
</evidence>
<dbReference type="InterPro" id="IPR013986">
    <property type="entry name" value="DExx_box_DNA_helicase_dom_sf"/>
</dbReference>
<sequence>MELNQRQQEAITHKNGPMLIIAGAGSGKTRTLTARLLKLIESGVPAEQIVAITFTNKAASEMLKRVEYAINPNSGPFIGTFHAFGSRLLREEAAFYNRTRSFTIFDSDDTLSAIRKAIKNINARGEKYKPAVIAGKISKIKSTFEDPYSFLNEGMYAIYEEYEDMLKKNNAFDFDDLIEKTVSLLANKKEIRKKYEEKFSHILVDEYQDTNPAQHELIKLLAGNKKNVNVVGDDAQAIYGWRHADIKNVLDFENTWGTAKVVTLDQNYRSTGNIIGAASALISKNKLQRKKNLWTENKTGEPISVVGTMSPDGEAYWIADKLKKSTEDKAILYRTNAQSRAIEQALITNNIPYKIFGGIRFYDRKEVKDVISALRIAANPKDSISIERLGKIIPKSKLLNIVEKLTKEGGKLSPKEAIEFFLEESEYASRLESKFQNVEERMENLHELIIFSGEFDSLETFLEKVSLLGSTDSPSKISAEKNRHPVSLMTIHMAKGLEFNEVFISGCAEGLIPHQRSLDYRESFEEERRLLYVAMTRAREKLSIFYYGVPSQFLYDIPEKFIKYEHIGGGFDSLPDEETTYIE</sequence>
<dbReference type="PROSITE" id="PS51217">
    <property type="entry name" value="UVRD_HELICASE_CTER"/>
    <property type="match status" value="1"/>
</dbReference>
<dbReference type="PROSITE" id="PS51198">
    <property type="entry name" value="UVRD_HELICASE_ATP_BIND"/>
    <property type="match status" value="1"/>
</dbReference>
<gene>
    <name evidence="14" type="ORF">COU07_03820</name>
</gene>
<dbReference type="Pfam" id="PF00580">
    <property type="entry name" value="UvrD-helicase"/>
    <property type="match status" value="1"/>
</dbReference>
<dbReference type="PANTHER" id="PTHR11070:SF2">
    <property type="entry name" value="ATP-DEPENDENT DNA HELICASE SRS2"/>
    <property type="match status" value="1"/>
</dbReference>
<keyword evidence="6" id="KW-0238">DNA-binding</keyword>
<proteinExistence type="inferred from homology"/>
<evidence type="ECO:0000256" key="11">
    <source>
        <dbReference type="PROSITE-ProRule" id="PRU00560"/>
    </source>
</evidence>
<organism evidence="14 15">
    <name type="scientific">Candidatus Harrisonbacteria bacterium CG10_big_fil_rev_8_21_14_0_10_40_38</name>
    <dbReference type="NCBI Taxonomy" id="1974583"/>
    <lineage>
        <taxon>Bacteria</taxon>
        <taxon>Candidatus Harrisoniibacteriota</taxon>
    </lineage>
</organism>
<dbReference type="CDD" id="cd18807">
    <property type="entry name" value="SF1_C_UvrD"/>
    <property type="match status" value="1"/>
</dbReference>
<dbReference type="GO" id="GO:0003677">
    <property type="term" value="F:DNA binding"/>
    <property type="evidence" value="ECO:0007669"/>
    <property type="project" value="UniProtKB-KW"/>
</dbReference>
<dbReference type="Pfam" id="PF13361">
    <property type="entry name" value="UvrD_C"/>
    <property type="match status" value="2"/>
</dbReference>
<dbReference type="GO" id="GO:0016887">
    <property type="term" value="F:ATP hydrolysis activity"/>
    <property type="evidence" value="ECO:0007669"/>
    <property type="project" value="RHEA"/>
</dbReference>
<dbReference type="GO" id="GO:0005524">
    <property type="term" value="F:ATP binding"/>
    <property type="evidence" value="ECO:0007669"/>
    <property type="project" value="UniProtKB-UniRule"/>
</dbReference>
<comment type="similarity">
    <text evidence="1">Belongs to the helicase family. UvrD subfamily.</text>
</comment>
<feature type="domain" description="UvrD-like helicase ATP-binding" evidence="12">
    <location>
        <begin position="1"/>
        <end position="271"/>
    </location>
</feature>
<keyword evidence="5 11" id="KW-0067">ATP-binding</keyword>
<accession>A0A2H0URF4</accession>
<dbReference type="InterPro" id="IPR000212">
    <property type="entry name" value="DNA_helicase_UvrD/REP"/>
</dbReference>
<keyword evidence="2 11" id="KW-0547">Nucleotide-binding</keyword>
<evidence type="ECO:0000256" key="8">
    <source>
        <dbReference type="ARBA" id="ARBA00034617"/>
    </source>
</evidence>
<evidence type="ECO:0000256" key="1">
    <source>
        <dbReference type="ARBA" id="ARBA00009922"/>
    </source>
</evidence>
<dbReference type="InterPro" id="IPR027417">
    <property type="entry name" value="P-loop_NTPase"/>
</dbReference>
<comment type="catalytic activity">
    <reaction evidence="10">
        <text>ATP + H2O = ADP + phosphate + H(+)</text>
        <dbReference type="Rhea" id="RHEA:13065"/>
        <dbReference type="ChEBI" id="CHEBI:15377"/>
        <dbReference type="ChEBI" id="CHEBI:15378"/>
        <dbReference type="ChEBI" id="CHEBI:30616"/>
        <dbReference type="ChEBI" id="CHEBI:43474"/>
        <dbReference type="ChEBI" id="CHEBI:456216"/>
        <dbReference type="EC" id="5.6.2.4"/>
    </reaction>
</comment>
<evidence type="ECO:0000256" key="10">
    <source>
        <dbReference type="ARBA" id="ARBA00048988"/>
    </source>
</evidence>
<evidence type="ECO:0000256" key="3">
    <source>
        <dbReference type="ARBA" id="ARBA00022801"/>
    </source>
</evidence>
<dbReference type="EC" id="5.6.2.4" evidence="9"/>
<comment type="caution">
    <text evidence="14">The sequence shown here is derived from an EMBL/GenBank/DDBJ whole genome shotgun (WGS) entry which is preliminary data.</text>
</comment>